<name>A0A9N8CSS7_9ENTR</name>
<dbReference type="EMBL" id="CAHPQX010000010">
    <property type="protein sequence ID" value="CAB5555258.1"/>
    <property type="molecule type" value="Genomic_DNA"/>
</dbReference>
<comment type="caution">
    <text evidence="1">The sequence shown here is derived from an EMBL/GenBank/DDBJ whole genome shotgun (WGS) entry which is preliminary data.</text>
</comment>
<evidence type="ECO:0000313" key="3">
    <source>
        <dbReference type="Proteomes" id="UP000834503"/>
    </source>
</evidence>
<dbReference type="Proteomes" id="UP000834503">
    <property type="component" value="Unassembled WGS sequence"/>
</dbReference>
<dbReference type="EMBL" id="CAIIUA010000001">
    <property type="protein sequence ID" value="CAC9198682.1"/>
    <property type="molecule type" value="Genomic_DNA"/>
</dbReference>
<organism evidence="1 3">
    <name type="scientific">Citrobacter werkmanii</name>
    <dbReference type="NCBI Taxonomy" id="67827"/>
    <lineage>
        <taxon>Bacteria</taxon>
        <taxon>Pseudomonadati</taxon>
        <taxon>Pseudomonadota</taxon>
        <taxon>Gammaproteobacteria</taxon>
        <taxon>Enterobacterales</taxon>
        <taxon>Enterobacteriaceae</taxon>
        <taxon>Citrobacter</taxon>
        <taxon>Citrobacter freundii complex</taxon>
    </lineage>
</organism>
<evidence type="ECO:0000313" key="1">
    <source>
        <dbReference type="EMBL" id="CAB5555258.1"/>
    </source>
</evidence>
<accession>A0A9N8CSS7</accession>
<reference evidence="1" key="1">
    <citation type="submission" date="2020-05" db="EMBL/GenBank/DDBJ databases">
        <authorList>
            <person name="Delgado-Blas J."/>
        </authorList>
    </citation>
    <scope>NUCLEOTIDE SEQUENCE</scope>
    <source>
        <strain evidence="1">BB1459</strain>
        <strain evidence="2">BB1480</strain>
    </source>
</reference>
<dbReference type="AlphaFoldDB" id="A0A9N8CSS7"/>
<evidence type="ECO:0000313" key="4">
    <source>
        <dbReference type="Proteomes" id="UP000837205"/>
    </source>
</evidence>
<dbReference type="Proteomes" id="UP000837205">
    <property type="component" value="Unassembled WGS sequence"/>
</dbReference>
<protein>
    <submittedName>
        <fullName evidence="1">Uncharacterized protein</fullName>
    </submittedName>
</protein>
<gene>
    <name evidence="1" type="ORF">GHA_02643</name>
    <name evidence="2" type="ORF">TML_02241</name>
</gene>
<keyword evidence="4" id="KW-1185">Reference proteome</keyword>
<sequence length="78" mass="8418">MSDSKVIPEITQVATLEKGRTLKFGINKAVEFEIKTAGGTVIKGTIPASEYLVVTNGGDITDFNINLYESKSGPRELD</sequence>
<dbReference type="RefSeq" id="WP_060854875.1">
    <property type="nucleotide sequence ID" value="NZ_CAHPQT010000072.1"/>
</dbReference>
<proteinExistence type="predicted"/>
<evidence type="ECO:0000313" key="2">
    <source>
        <dbReference type="EMBL" id="CAC9198682.1"/>
    </source>
</evidence>